<keyword evidence="2" id="KW-0813">Transport</keyword>
<dbReference type="InterPro" id="IPR036259">
    <property type="entry name" value="MFS_trans_sf"/>
</dbReference>
<feature type="transmembrane region" description="Helical" evidence="6">
    <location>
        <begin position="317"/>
        <end position="334"/>
    </location>
</feature>
<dbReference type="OrthoDB" id="2985014at2759"/>
<dbReference type="Pfam" id="PF07690">
    <property type="entry name" value="MFS_1"/>
    <property type="match status" value="1"/>
</dbReference>
<evidence type="ECO:0000256" key="4">
    <source>
        <dbReference type="ARBA" id="ARBA00022989"/>
    </source>
</evidence>
<feature type="transmembrane region" description="Helical" evidence="6">
    <location>
        <begin position="366"/>
        <end position="388"/>
    </location>
</feature>
<protein>
    <submittedName>
        <fullName evidence="8">MFS general substrate transporter</fullName>
    </submittedName>
</protein>
<feature type="transmembrane region" description="Helical" evidence="6">
    <location>
        <begin position="208"/>
        <end position="229"/>
    </location>
</feature>
<evidence type="ECO:0000256" key="2">
    <source>
        <dbReference type="ARBA" id="ARBA00022448"/>
    </source>
</evidence>
<proteinExistence type="predicted"/>
<feature type="transmembrane region" description="Helical" evidence="6">
    <location>
        <begin position="400"/>
        <end position="421"/>
    </location>
</feature>
<feature type="transmembrane region" description="Helical" evidence="6">
    <location>
        <begin position="112"/>
        <end position="132"/>
    </location>
</feature>
<feature type="transmembrane region" description="Helical" evidence="6">
    <location>
        <begin position="341"/>
        <end position="360"/>
    </location>
</feature>
<keyword evidence="3 6" id="KW-0812">Transmembrane</keyword>
<keyword evidence="5 6" id="KW-0472">Membrane</keyword>
<organism evidence="8 9">
    <name type="scientific">Gymnopus androsaceus JB14</name>
    <dbReference type="NCBI Taxonomy" id="1447944"/>
    <lineage>
        <taxon>Eukaryota</taxon>
        <taxon>Fungi</taxon>
        <taxon>Dikarya</taxon>
        <taxon>Basidiomycota</taxon>
        <taxon>Agaricomycotina</taxon>
        <taxon>Agaricomycetes</taxon>
        <taxon>Agaricomycetidae</taxon>
        <taxon>Agaricales</taxon>
        <taxon>Marasmiineae</taxon>
        <taxon>Omphalotaceae</taxon>
        <taxon>Gymnopus</taxon>
    </lineage>
</organism>
<feature type="domain" description="Major facilitator superfamily (MFS) profile" evidence="7">
    <location>
        <begin position="50"/>
        <end position="459"/>
    </location>
</feature>
<dbReference type="PANTHER" id="PTHR43791">
    <property type="entry name" value="PERMEASE-RELATED"/>
    <property type="match status" value="1"/>
</dbReference>
<name>A0A6A4HNW0_9AGAR</name>
<sequence length="489" mass="54281">MPILQSNTPETEDLKLEKSAASSIGSSGELSILKNPVLDKKVWSKLDIHILPIVAMFYLLSFLDRTNVANARVAGLQADLKMTNKQYSIALTVTYVPYILAELPSNLMLKDLISMLPTMLTLWGIVAMAQGLVRTYSGLLACRFFLGLLEGGLFPGIVLYLSYFYPRYKMALRVSTFFSAASLSGAFSGILAYGIIRMDGVGNRPGWSWIFILEGLFTLLFGFSSYFTLPRSIDTAWFLSNQEKEYVNAKLLEDSTNTDEDGFTWKEVIEALKLPQLWFLNIAFFLDGTILYALAYFTPSIIVGLGYTAAKAQLMSVPPFAVAFVVAMASSFISDRYRCRGIVCVVSSVFCAIGFAMFLGSNSTHVQYGSLFFSIPGTYTLAPTGSAWNSNNASPQTRRATVIAFGFIMTNCGGILATWLLGSLSPAPRYTEATIILLVFSIVCALFCAINLFYLRRQNMMKAEKRRTLRREEENPGLGDRSAWYIYNL</sequence>
<dbReference type="PANTHER" id="PTHR43791:SF85">
    <property type="entry name" value="TRANSPORTER, PUTATIVE (AFU_ORTHOLOGUE AFUA_6G00710)-RELATED"/>
    <property type="match status" value="1"/>
</dbReference>
<dbReference type="InterPro" id="IPR011701">
    <property type="entry name" value="MFS"/>
</dbReference>
<dbReference type="FunFam" id="1.20.1250.20:FF:000034">
    <property type="entry name" value="MFS general substrate transporter"/>
    <property type="match status" value="1"/>
</dbReference>
<dbReference type="InterPro" id="IPR020846">
    <property type="entry name" value="MFS_dom"/>
</dbReference>
<evidence type="ECO:0000313" key="9">
    <source>
        <dbReference type="Proteomes" id="UP000799118"/>
    </source>
</evidence>
<dbReference type="GO" id="GO:0016020">
    <property type="term" value="C:membrane"/>
    <property type="evidence" value="ECO:0007669"/>
    <property type="project" value="UniProtKB-SubCell"/>
</dbReference>
<evidence type="ECO:0000256" key="6">
    <source>
        <dbReference type="SAM" id="Phobius"/>
    </source>
</evidence>
<evidence type="ECO:0000256" key="3">
    <source>
        <dbReference type="ARBA" id="ARBA00022692"/>
    </source>
</evidence>
<evidence type="ECO:0000256" key="5">
    <source>
        <dbReference type="ARBA" id="ARBA00023136"/>
    </source>
</evidence>
<dbReference type="PROSITE" id="PS50850">
    <property type="entry name" value="MFS"/>
    <property type="match status" value="1"/>
</dbReference>
<evidence type="ECO:0000313" key="8">
    <source>
        <dbReference type="EMBL" id="KAE9398707.1"/>
    </source>
</evidence>
<evidence type="ECO:0000256" key="1">
    <source>
        <dbReference type="ARBA" id="ARBA00004141"/>
    </source>
</evidence>
<dbReference type="GO" id="GO:0022857">
    <property type="term" value="F:transmembrane transporter activity"/>
    <property type="evidence" value="ECO:0007669"/>
    <property type="project" value="InterPro"/>
</dbReference>
<accession>A0A6A4HNW0</accession>
<dbReference type="Gene3D" id="1.20.1250.20">
    <property type="entry name" value="MFS general substrate transporter like domains"/>
    <property type="match status" value="2"/>
</dbReference>
<dbReference type="Proteomes" id="UP000799118">
    <property type="component" value="Unassembled WGS sequence"/>
</dbReference>
<dbReference type="EMBL" id="ML769479">
    <property type="protein sequence ID" value="KAE9398707.1"/>
    <property type="molecule type" value="Genomic_DNA"/>
</dbReference>
<keyword evidence="9" id="KW-1185">Reference proteome</keyword>
<dbReference type="FunFam" id="1.20.1250.20:FF:000013">
    <property type="entry name" value="MFS general substrate transporter"/>
    <property type="match status" value="1"/>
</dbReference>
<feature type="transmembrane region" description="Helical" evidence="6">
    <location>
        <begin position="144"/>
        <end position="165"/>
    </location>
</feature>
<gene>
    <name evidence="8" type="ORF">BT96DRAFT_976295</name>
</gene>
<dbReference type="AlphaFoldDB" id="A0A6A4HNW0"/>
<comment type="subcellular location">
    <subcellularLocation>
        <location evidence="1">Membrane</location>
        <topology evidence="1">Multi-pass membrane protein</topology>
    </subcellularLocation>
</comment>
<dbReference type="SUPFAM" id="SSF103473">
    <property type="entry name" value="MFS general substrate transporter"/>
    <property type="match status" value="1"/>
</dbReference>
<keyword evidence="4 6" id="KW-1133">Transmembrane helix</keyword>
<evidence type="ECO:0000259" key="7">
    <source>
        <dbReference type="PROSITE" id="PS50850"/>
    </source>
</evidence>
<reference evidence="8" key="1">
    <citation type="journal article" date="2019" name="Environ. Microbiol.">
        <title>Fungal ecological strategies reflected in gene transcription - a case study of two litter decomposers.</title>
        <authorList>
            <person name="Barbi F."/>
            <person name="Kohler A."/>
            <person name="Barry K."/>
            <person name="Baskaran P."/>
            <person name="Daum C."/>
            <person name="Fauchery L."/>
            <person name="Ihrmark K."/>
            <person name="Kuo A."/>
            <person name="LaButti K."/>
            <person name="Lipzen A."/>
            <person name="Morin E."/>
            <person name="Grigoriev I.V."/>
            <person name="Henrissat B."/>
            <person name="Lindahl B."/>
            <person name="Martin F."/>
        </authorList>
    </citation>
    <scope>NUCLEOTIDE SEQUENCE</scope>
    <source>
        <strain evidence="8">JB14</strain>
    </source>
</reference>
<feature type="transmembrane region" description="Helical" evidence="6">
    <location>
        <begin position="46"/>
        <end position="63"/>
    </location>
</feature>
<feature type="transmembrane region" description="Helical" evidence="6">
    <location>
        <begin position="277"/>
        <end position="297"/>
    </location>
</feature>
<feature type="transmembrane region" description="Helical" evidence="6">
    <location>
        <begin position="177"/>
        <end position="196"/>
    </location>
</feature>
<feature type="transmembrane region" description="Helical" evidence="6">
    <location>
        <begin position="433"/>
        <end position="455"/>
    </location>
</feature>